<name>A0A918R275_9ACTN</name>
<dbReference type="EMBL" id="BMVX01000022">
    <property type="protein sequence ID" value="GGZ84508.1"/>
    <property type="molecule type" value="Genomic_DNA"/>
</dbReference>
<evidence type="ECO:0000313" key="2">
    <source>
        <dbReference type="EMBL" id="GGZ84508.1"/>
    </source>
</evidence>
<evidence type="ECO:0000256" key="1">
    <source>
        <dbReference type="SAM" id="SignalP"/>
    </source>
</evidence>
<feature type="chain" id="PRO_5038710783" evidence="1">
    <location>
        <begin position="30"/>
        <end position="50"/>
    </location>
</feature>
<reference evidence="2" key="1">
    <citation type="journal article" date="2014" name="Int. J. Syst. Evol. Microbiol.">
        <title>Complete genome sequence of Corynebacterium casei LMG S-19264T (=DSM 44701T), isolated from a smear-ripened cheese.</title>
        <authorList>
            <consortium name="US DOE Joint Genome Institute (JGI-PGF)"/>
            <person name="Walter F."/>
            <person name="Albersmeier A."/>
            <person name="Kalinowski J."/>
            <person name="Ruckert C."/>
        </authorList>
    </citation>
    <scope>NUCLEOTIDE SEQUENCE</scope>
    <source>
        <strain evidence="2">JCM 4834</strain>
    </source>
</reference>
<proteinExistence type="predicted"/>
<dbReference type="Proteomes" id="UP000634660">
    <property type="component" value="Unassembled WGS sequence"/>
</dbReference>
<dbReference type="AlphaFoldDB" id="A0A918R275"/>
<reference evidence="2" key="2">
    <citation type="submission" date="2020-09" db="EMBL/GenBank/DDBJ databases">
        <authorList>
            <person name="Sun Q."/>
            <person name="Ohkuma M."/>
        </authorList>
    </citation>
    <scope>NUCLEOTIDE SEQUENCE</scope>
    <source>
        <strain evidence="2">JCM 4834</strain>
    </source>
</reference>
<keyword evidence="1" id="KW-0732">Signal</keyword>
<sequence>MIRTRIAQAVAVVSLSLTGVILVSAAASAAAAEDPSAAVTARVSDSLGWG</sequence>
<gene>
    <name evidence="2" type="ORF">GCM10010371_50360</name>
</gene>
<organism evidence="2 3">
    <name type="scientific">Streptomyces subrutilus</name>
    <dbReference type="NCBI Taxonomy" id="36818"/>
    <lineage>
        <taxon>Bacteria</taxon>
        <taxon>Bacillati</taxon>
        <taxon>Actinomycetota</taxon>
        <taxon>Actinomycetes</taxon>
        <taxon>Kitasatosporales</taxon>
        <taxon>Streptomycetaceae</taxon>
        <taxon>Streptomyces</taxon>
    </lineage>
</organism>
<comment type="caution">
    <text evidence="2">The sequence shown here is derived from an EMBL/GenBank/DDBJ whole genome shotgun (WGS) entry which is preliminary data.</text>
</comment>
<accession>A0A918R275</accession>
<protein>
    <submittedName>
        <fullName evidence="2">Uncharacterized protein</fullName>
    </submittedName>
</protein>
<evidence type="ECO:0000313" key="3">
    <source>
        <dbReference type="Proteomes" id="UP000634660"/>
    </source>
</evidence>
<dbReference type="RefSeq" id="WP_167536809.1">
    <property type="nucleotide sequence ID" value="NZ_BMVX01000022.1"/>
</dbReference>
<feature type="signal peptide" evidence="1">
    <location>
        <begin position="1"/>
        <end position="29"/>
    </location>
</feature>